<dbReference type="SUPFAM" id="SSF47954">
    <property type="entry name" value="Cyclin-like"/>
    <property type="match status" value="1"/>
</dbReference>
<dbReference type="InterPro" id="IPR013922">
    <property type="entry name" value="Cyclin_PHO80-like"/>
</dbReference>
<organism evidence="2 3">
    <name type="scientific">Polyrhizophydium stewartii</name>
    <dbReference type="NCBI Taxonomy" id="2732419"/>
    <lineage>
        <taxon>Eukaryota</taxon>
        <taxon>Fungi</taxon>
        <taxon>Fungi incertae sedis</taxon>
        <taxon>Chytridiomycota</taxon>
        <taxon>Chytridiomycota incertae sedis</taxon>
        <taxon>Chytridiomycetes</taxon>
        <taxon>Rhizophydiales</taxon>
        <taxon>Rhizophydiales incertae sedis</taxon>
        <taxon>Polyrhizophydium</taxon>
    </lineage>
</organism>
<proteinExistence type="predicted"/>
<accession>A0ABR4N272</accession>
<dbReference type="Pfam" id="PF08613">
    <property type="entry name" value="Cyclin"/>
    <property type="match status" value="1"/>
</dbReference>
<name>A0ABR4N272_9FUNG</name>
<reference evidence="2 3" key="1">
    <citation type="submission" date="2023-09" db="EMBL/GenBank/DDBJ databases">
        <title>Pangenome analysis of Batrachochytrium dendrobatidis and related Chytrids.</title>
        <authorList>
            <person name="Yacoub M.N."/>
            <person name="Stajich J.E."/>
            <person name="James T.Y."/>
        </authorList>
    </citation>
    <scope>NUCLEOTIDE SEQUENCE [LARGE SCALE GENOMIC DNA]</scope>
    <source>
        <strain evidence="2 3">JEL0888</strain>
    </source>
</reference>
<feature type="region of interest" description="Disordered" evidence="1">
    <location>
        <begin position="102"/>
        <end position="154"/>
    </location>
</feature>
<comment type="caution">
    <text evidence="2">The sequence shown here is derived from an EMBL/GenBank/DDBJ whole genome shotgun (WGS) entry which is preliminary data.</text>
</comment>
<evidence type="ECO:0000313" key="3">
    <source>
        <dbReference type="Proteomes" id="UP001527925"/>
    </source>
</evidence>
<dbReference type="Proteomes" id="UP001527925">
    <property type="component" value="Unassembled WGS sequence"/>
</dbReference>
<keyword evidence="3" id="KW-1185">Reference proteome</keyword>
<dbReference type="PANTHER" id="PTHR15615:SF10">
    <property type="entry name" value="PHO85 CYCLIN-2-RELATED"/>
    <property type="match status" value="1"/>
</dbReference>
<dbReference type="CDD" id="cd20557">
    <property type="entry name" value="CYCLIN_ScPCL1-like"/>
    <property type="match status" value="1"/>
</dbReference>
<dbReference type="InterPro" id="IPR036915">
    <property type="entry name" value="Cyclin-like_sf"/>
</dbReference>
<feature type="compositionally biased region" description="Basic and acidic residues" evidence="1">
    <location>
        <begin position="145"/>
        <end position="154"/>
    </location>
</feature>
<gene>
    <name evidence="2" type="primary">PCL1</name>
    <name evidence="2" type="ORF">HK105_206914</name>
</gene>
<evidence type="ECO:0000313" key="2">
    <source>
        <dbReference type="EMBL" id="KAL2913612.1"/>
    </source>
</evidence>
<evidence type="ECO:0000256" key="1">
    <source>
        <dbReference type="SAM" id="MobiDB-lite"/>
    </source>
</evidence>
<dbReference type="EMBL" id="JADGIZ020000044">
    <property type="protein sequence ID" value="KAL2913612.1"/>
    <property type="molecule type" value="Genomic_DNA"/>
</dbReference>
<dbReference type="Gene3D" id="1.10.472.10">
    <property type="entry name" value="Cyclin-like"/>
    <property type="match status" value="1"/>
</dbReference>
<sequence>MPCTIHRISLAALIVSEKYLCDVPMKNKSWSAHSILFSLEEVNLMERQFLQLLNFNTHVSENELYAQLVLAFGKEQISLWESQRRSSFIPRSSHLYIDYLRRPRDSQPRSTPNAQDPELHDTMCDVNEDGEYSGTQKELGLSRDNNQRLRFTRE</sequence>
<dbReference type="PANTHER" id="PTHR15615">
    <property type="match status" value="1"/>
</dbReference>
<protein>
    <submittedName>
        <fullName evidence="2">PHO85 cyclin-1</fullName>
    </submittedName>
</protein>